<evidence type="ECO:0000313" key="2">
    <source>
        <dbReference type="EMBL" id="KAK3278232.1"/>
    </source>
</evidence>
<sequence length="147" mass="15529">MSVMACYITQPSARLEVAGQLKRTAPTRQFQRSFVCKAAHGSEVGSTRSSRRNFAAAVILGPSLLVSNGAALAFGTGFPGYDVNVEARQRATDRQNSELEKQKQLAAEFRAKRKAEAAAKKAADEAEAAAAPAPTPTPTPTPTLPAE</sequence>
<gene>
    <name evidence="2" type="ORF">CYMTET_13817</name>
</gene>
<feature type="compositionally biased region" description="Pro residues" evidence="1">
    <location>
        <begin position="133"/>
        <end position="147"/>
    </location>
</feature>
<evidence type="ECO:0000313" key="3">
    <source>
        <dbReference type="Proteomes" id="UP001190700"/>
    </source>
</evidence>
<accession>A0AAE0GHR6</accession>
<reference evidence="2 3" key="1">
    <citation type="journal article" date="2015" name="Genome Biol. Evol.">
        <title>Comparative Genomics of a Bacterivorous Green Alga Reveals Evolutionary Causalities and Consequences of Phago-Mixotrophic Mode of Nutrition.</title>
        <authorList>
            <person name="Burns J.A."/>
            <person name="Paasch A."/>
            <person name="Narechania A."/>
            <person name="Kim E."/>
        </authorList>
    </citation>
    <scope>NUCLEOTIDE SEQUENCE [LARGE SCALE GENOMIC DNA]</scope>
    <source>
        <strain evidence="2 3">PLY_AMNH</strain>
    </source>
</reference>
<proteinExistence type="predicted"/>
<feature type="region of interest" description="Disordered" evidence="1">
    <location>
        <begin position="110"/>
        <end position="147"/>
    </location>
</feature>
<evidence type="ECO:0000256" key="1">
    <source>
        <dbReference type="SAM" id="MobiDB-lite"/>
    </source>
</evidence>
<dbReference type="AlphaFoldDB" id="A0AAE0GHR6"/>
<name>A0AAE0GHR6_9CHLO</name>
<protein>
    <submittedName>
        <fullName evidence="2">Uncharacterized protein</fullName>
    </submittedName>
</protein>
<dbReference type="Proteomes" id="UP001190700">
    <property type="component" value="Unassembled WGS sequence"/>
</dbReference>
<keyword evidence="3" id="KW-1185">Reference proteome</keyword>
<comment type="caution">
    <text evidence="2">The sequence shown here is derived from an EMBL/GenBank/DDBJ whole genome shotgun (WGS) entry which is preliminary data.</text>
</comment>
<organism evidence="2 3">
    <name type="scientific">Cymbomonas tetramitiformis</name>
    <dbReference type="NCBI Taxonomy" id="36881"/>
    <lineage>
        <taxon>Eukaryota</taxon>
        <taxon>Viridiplantae</taxon>
        <taxon>Chlorophyta</taxon>
        <taxon>Pyramimonadophyceae</taxon>
        <taxon>Pyramimonadales</taxon>
        <taxon>Pyramimonadaceae</taxon>
        <taxon>Cymbomonas</taxon>
    </lineage>
</organism>
<feature type="compositionally biased region" description="Basic and acidic residues" evidence="1">
    <location>
        <begin position="114"/>
        <end position="124"/>
    </location>
</feature>
<dbReference type="EMBL" id="LGRX02005557">
    <property type="protein sequence ID" value="KAK3278232.1"/>
    <property type="molecule type" value="Genomic_DNA"/>
</dbReference>